<dbReference type="InterPro" id="IPR005835">
    <property type="entry name" value="NTP_transferase_dom"/>
</dbReference>
<reference evidence="3 4" key="2">
    <citation type="journal article" date="2013" name="Int. J. Syst. Evol. Microbiol.">
        <title>Methylophaga nitratireducenticrescens sp. nov. and Methylophaga frappieri sp. nov., isolated from the biofilm of the methanol-fed denitrification system treating the seawater at the Montreal Biodome.</title>
        <authorList>
            <person name="Villeneuve C."/>
            <person name="Martineau C."/>
            <person name="Mauffrey F."/>
            <person name="Villemur R."/>
        </authorList>
    </citation>
    <scope>NUCLEOTIDE SEQUENCE [LARGE SCALE GENOMIC DNA]</scope>
    <source>
        <strain evidence="3 4">JAM1</strain>
    </source>
</reference>
<dbReference type="Proteomes" id="UP000009144">
    <property type="component" value="Chromosome"/>
</dbReference>
<feature type="domain" description="Nucleotidyl transferase" evidence="1">
    <location>
        <begin position="3"/>
        <end position="254"/>
    </location>
</feature>
<name>I1XHS0_METNJ</name>
<dbReference type="GO" id="GO:0008928">
    <property type="term" value="F:mannose-1-phosphate guanylyltransferase (GDP) activity"/>
    <property type="evidence" value="ECO:0007669"/>
    <property type="project" value="UniProtKB-EC"/>
</dbReference>
<keyword evidence="4" id="KW-1185">Reference proteome</keyword>
<dbReference type="GO" id="GO:0005976">
    <property type="term" value="P:polysaccharide metabolic process"/>
    <property type="evidence" value="ECO:0007669"/>
    <property type="project" value="InterPro"/>
</dbReference>
<proteinExistence type="predicted"/>
<dbReference type="InterPro" id="IPR029044">
    <property type="entry name" value="Nucleotide-diphossugar_trans"/>
</dbReference>
<evidence type="ECO:0000259" key="1">
    <source>
        <dbReference type="Pfam" id="PF00483"/>
    </source>
</evidence>
<dbReference type="STRING" id="754476.Q7A_1099"/>
<reference evidence="3 4" key="1">
    <citation type="journal article" date="2012" name="J. Bacteriol.">
        <title>Complete genome sequences of Methylophaga sp. strain JAM1 and Methylophaga sp. strain JAM7.</title>
        <authorList>
            <person name="Villeneuve C."/>
            <person name="Martineau C."/>
            <person name="Mauffrey F."/>
            <person name="Villemur R."/>
        </authorList>
    </citation>
    <scope>NUCLEOTIDE SEQUENCE [LARGE SCALE GENOMIC DNA]</scope>
    <source>
        <strain evidence="3 4">JAM1</strain>
    </source>
</reference>
<dbReference type="SUPFAM" id="SSF53448">
    <property type="entry name" value="Nucleotide-diphospho-sugar transferases"/>
    <property type="match status" value="1"/>
</dbReference>
<keyword evidence="3" id="KW-0808">Transferase</keyword>
<dbReference type="InterPro" id="IPR051161">
    <property type="entry name" value="Mannose-6P_isomerase_type2"/>
</dbReference>
<organism evidence="3 4">
    <name type="scientific">Methylophaga nitratireducenticrescens</name>
    <dbReference type="NCBI Taxonomy" id="754476"/>
    <lineage>
        <taxon>Bacteria</taxon>
        <taxon>Pseudomonadati</taxon>
        <taxon>Pseudomonadota</taxon>
        <taxon>Gammaproteobacteria</taxon>
        <taxon>Thiotrichales</taxon>
        <taxon>Piscirickettsiaceae</taxon>
        <taxon>Methylophaga</taxon>
    </lineage>
</organism>
<accession>I1XHS0</accession>
<sequence>MHPKPFIRLNDGERVLQKDFVKGSQQKDVREMLTVTNRELLFKTEDNYREINQENIPTSFILEPFGRNTAAAIAAATLNIRKHDDALSLLLAVDHLINDTDAFTAAVDKAVQLAETDKLVTFGIQPTAPETGYGYIETDEYDVKCLVEKPDLPTPKDYVASGRYFWNSGMFCFKSGVMLEQMQQHCPDILSAVEMCMEKSRTAHSESFEEVELDADSFKAVREDSIDFAVFEKSSAIAVVPCDLGWSDIGSWAAAMGELAPADENDNRAKDVKQVYADLKQLDHDSHNLHRTVYRPWGSDTVLEERPHFKIKHIEVKPHSS</sequence>
<dbReference type="Pfam" id="PF01050">
    <property type="entry name" value="MannoseP_isomer"/>
    <property type="match status" value="1"/>
</dbReference>
<dbReference type="EC" id="2.7.7.22" evidence="3"/>
<evidence type="ECO:0000313" key="4">
    <source>
        <dbReference type="Proteomes" id="UP000009144"/>
    </source>
</evidence>
<dbReference type="Gene3D" id="3.90.550.10">
    <property type="entry name" value="Spore Coat Polysaccharide Biosynthesis Protein SpsA, Chain A"/>
    <property type="match status" value="1"/>
</dbReference>
<evidence type="ECO:0000313" key="3">
    <source>
        <dbReference type="EMBL" id="AFI83939.1"/>
    </source>
</evidence>
<dbReference type="eggNOG" id="COG0836">
    <property type="taxonomic scope" value="Bacteria"/>
</dbReference>
<dbReference type="PANTHER" id="PTHR46390">
    <property type="entry name" value="MANNOSE-1-PHOSPHATE GUANYLYLTRANSFERASE"/>
    <property type="match status" value="1"/>
</dbReference>
<protein>
    <submittedName>
        <fullName evidence="3">Mannose-1-phosphate guanylyltransferase (GDP)</fullName>
        <ecNumber evidence="3">2.7.7.22</ecNumber>
    </submittedName>
</protein>
<dbReference type="HOGENOM" id="CLU_035527_0_0_6"/>
<dbReference type="EMBL" id="CP003390">
    <property type="protein sequence ID" value="AFI83939.1"/>
    <property type="molecule type" value="Genomic_DNA"/>
</dbReference>
<dbReference type="GO" id="GO:0009298">
    <property type="term" value="P:GDP-mannose biosynthetic process"/>
    <property type="evidence" value="ECO:0007669"/>
    <property type="project" value="TreeGrafter"/>
</dbReference>
<keyword evidence="3" id="KW-0548">Nucleotidyltransferase</keyword>
<evidence type="ECO:0000259" key="2">
    <source>
        <dbReference type="Pfam" id="PF01050"/>
    </source>
</evidence>
<dbReference type="KEGG" id="mej:Q7A_1099"/>
<dbReference type="PATRIC" id="fig|754476.3.peg.1082"/>
<dbReference type="AlphaFoldDB" id="I1XHS0"/>
<dbReference type="InterPro" id="IPR001538">
    <property type="entry name" value="Man6P_isomerase-2_C"/>
</dbReference>
<dbReference type="GO" id="GO:0004475">
    <property type="term" value="F:mannose-1-phosphate guanylyltransferase (GTP) activity"/>
    <property type="evidence" value="ECO:0007669"/>
    <property type="project" value="TreeGrafter"/>
</dbReference>
<dbReference type="PANTHER" id="PTHR46390:SF1">
    <property type="entry name" value="MANNOSE-1-PHOSPHATE GUANYLYLTRANSFERASE"/>
    <property type="match status" value="1"/>
</dbReference>
<gene>
    <name evidence="3" type="ordered locus">Q7A_1099</name>
</gene>
<dbReference type="Pfam" id="PF00483">
    <property type="entry name" value="NTP_transferase"/>
    <property type="match status" value="1"/>
</dbReference>
<feature type="domain" description="Mannose-6-phosphate isomerase type II C-terminal" evidence="2">
    <location>
        <begin position="284"/>
        <end position="319"/>
    </location>
</feature>